<dbReference type="EMBL" id="CAJOBC010098025">
    <property type="protein sequence ID" value="CAF4451474.1"/>
    <property type="molecule type" value="Genomic_DNA"/>
</dbReference>
<name>A0A815ZJE3_9BILA</name>
<dbReference type="InterPro" id="IPR015034">
    <property type="entry name" value="Bles03"/>
</dbReference>
<comment type="caution">
    <text evidence="2">The sequence shown here is derived from an EMBL/GenBank/DDBJ whole genome shotgun (WGS) entry which is preliminary data.</text>
</comment>
<evidence type="ECO:0000313" key="4">
    <source>
        <dbReference type="Proteomes" id="UP000663829"/>
    </source>
</evidence>
<gene>
    <name evidence="2" type="ORF">GPM918_LOCUS41235</name>
    <name evidence="3" type="ORF">SRO942_LOCUS42263</name>
</gene>
<dbReference type="Gene3D" id="3.30.760.10">
    <property type="entry name" value="RNA Cap, Translation Initiation Factor Eif4e"/>
    <property type="match status" value="1"/>
</dbReference>
<evidence type="ECO:0000313" key="3">
    <source>
        <dbReference type="EMBL" id="CAF4451474.1"/>
    </source>
</evidence>
<sequence length="208" mass="23874">MEVDENIDTEPYTIVSNGWLQLRDNSKIEKFLVEMAPSKINNTTGCLWISVHNQSKTRNLGISNIGELCQEFKQLEVKLGKDMKIQHMEYLARKHNVLCGKWMCSVKTPQVDYVWQCIARAVIKGRLGSSAKVQSSALNRIITHVICVYTNNYLDLEERKMIRDALANVLIESNTFVRRLTYKPDIYTYLGIYGNHSVISAVVDSIKW</sequence>
<dbReference type="PANTHER" id="PTHR31977">
    <property type="entry name" value="UPF0696 PROTEIN C11ORF68"/>
    <property type="match status" value="1"/>
</dbReference>
<dbReference type="Pfam" id="PF08939">
    <property type="entry name" value="Bles03"/>
    <property type="match status" value="1"/>
</dbReference>
<reference evidence="2" key="1">
    <citation type="submission" date="2021-02" db="EMBL/GenBank/DDBJ databases">
        <authorList>
            <person name="Nowell W R."/>
        </authorList>
    </citation>
    <scope>NUCLEOTIDE SEQUENCE</scope>
</reference>
<dbReference type="InterPro" id="IPR023398">
    <property type="entry name" value="TIF_eIF4e-like"/>
</dbReference>
<dbReference type="OrthoDB" id="10067381at2759"/>
<organism evidence="2 4">
    <name type="scientific">Didymodactylos carnosus</name>
    <dbReference type="NCBI Taxonomy" id="1234261"/>
    <lineage>
        <taxon>Eukaryota</taxon>
        <taxon>Metazoa</taxon>
        <taxon>Spiralia</taxon>
        <taxon>Gnathifera</taxon>
        <taxon>Rotifera</taxon>
        <taxon>Eurotatoria</taxon>
        <taxon>Bdelloidea</taxon>
        <taxon>Philodinida</taxon>
        <taxon>Philodinidae</taxon>
        <taxon>Didymodactylos</taxon>
    </lineage>
</organism>
<evidence type="ECO:0000256" key="1">
    <source>
        <dbReference type="ARBA" id="ARBA00010568"/>
    </source>
</evidence>
<keyword evidence="4" id="KW-1185">Reference proteome</keyword>
<protein>
    <submittedName>
        <fullName evidence="2">Uncharacterized protein</fullName>
    </submittedName>
</protein>
<dbReference type="Proteomes" id="UP000663829">
    <property type="component" value="Unassembled WGS sequence"/>
</dbReference>
<dbReference type="AlphaFoldDB" id="A0A815ZJE3"/>
<dbReference type="Proteomes" id="UP000681722">
    <property type="component" value="Unassembled WGS sequence"/>
</dbReference>
<proteinExistence type="inferred from homology"/>
<comment type="similarity">
    <text evidence="1">Belongs to the UPF0696 family.</text>
</comment>
<dbReference type="PANTHER" id="PTHR31977:SF1">
    <property type="entry name" value="UPF0696 PROTEIN C11ORF68"/>
    <property type="match status" value="1"/>
</dbReference>
<dbReference type="EMBL" id="CAJNOQ010032029">
    <property type="protein sequence ID" value="CAF1583224.1"/>
    <property type="molecule type" value="Genomic_DNA"/>
</dbReference>
<dbReference type="SUPFAM" id="SSF55418">
    <property type="entry name" value="eIF4e-like"/>
    <property type="match status" value="1"/>
</dbReference>
<accession>A0A815ZJE3</accession>
<evidence type="ECO:0000313" key="2">
    <source>
        <dbReference type="EMBL" id="CAF1583224.1"/>
    </source>
</evidence>